<evidence type="ECO:0000259" key="5">
    <source>
        <dbReference type="PROSITE" id="PS50931"/>
    </source>
</evidence>
<dbReference type="Pfam" id="PF00126">
    <property type="entry name" value="HTH_1"/>
    <property type="match status" value="1"/>
</dbReference>
<dbReference type="InterPro" id="IPR036388">
    <property type="entry name" value="WH-like_DNA-bd_sf"/>
</dbReference>
<evidence type="ECO:0000256" key="1">
    <source>
        <dbReference type="ARBA" id="ARBA00009437"/>
    </source>
</evidence>
<dbReference type="InterPro" id="IPR036390">
    <property type="entry name" value="WH_DNA-bd_sf"/>
</dbReference>
<evidence type="ECO:0000313" key="7">
    <source>
        <dbReference type="Proteomes" id="UP000292939"/>
    </source>
</evidence>
<dbReference type="GO" id="GO:0003700">
    <property type="term" value="F:DNA-binding transcription factor activity"/>
    <property type="evidence" value="ECO:0007669"/>
    <property type="project" value="InterPro"/>
</dbReference>
<dbReference type="Pfam" id="PF03466">
    <property type="entry name" value="LysR_substrate"/>
    <property type="match status" value="1"/>
</dbReference>
<dbReference type="KEGG" id="hgr:DW355_07220"/>
<evidence type="ECO:0000256" key="2">
    <source>
        <dbReference type="ARBA" id="ARBA00023015"/>
    </source>
</evidence>
<name>A0A4P6UKF4_9BURK</name>
<sequence length="313" mass="33381">MHTDPVLASRVGHLRLRDLLLLDHIADTGSLRRTAERLNVTQPAITQALQGLEAAFGVALVERQARGATLTSAGQAALQRLRAARHELLAAQAAAQMSAHPTLHVGCVPVAALRFMPPALAALQRDAPHIRVELHEATVAPLWQALRAGSLDAILCRLPPPDQQELMLDDADVHLVGDEHFAFVVGPGHRAARGRQTLRSLAGQAWALPARASLTRRAFDQLYLDAGLAPPTPAVTSVSFHTNLHLAATGRFITVAPQSVLLRYVSALGLTPLRVPAPRGAGRLAWVVRASRRHDPLLVALTACIIEAAKGGA</sequence>
<keyword evidence="2" id="KW-0805">Transcription regulation</keyword>
<comment type="similarity">
    <text evidence="1">Belongs to the LysR transcriptional regulatory family.</text>
</comment>
<dbReference type="OrthoDB" id="5914299at2"/>
<proteinExistence type="inferred from homology"/>
<dbReference type="GO" id="GO:0005829">
    <property type="term" value="C:cytosol"/>
    <property type="evidence" value="ECO:0007669"/>
    <property type="project" value="TreeGrafter"/>
</dbReference>
<dbReference type="InterPro" id="IPR005119">
    <property type="entry name" value="LysR_subst-bd"/>
</dbReference>
<dbReference type="InterPro" id="IPR000847">
    <property type="entry name" value="LysR_HTH_N"/>
</dbReference>
<reference evidence="6 7" key="1">
    <citation type="submission" date="2018-07" db="EMBL/GenBank/DDBJ databases">
        <title>Exploring interactions and the metabolic potential of the ultra-small soil bacteria Hylemonella gracilis.</title>
        <authorList>
            <person name="Tyc O."/>
            <person name="Kulkarni P."/>
            <person name="Gawehns F."/>
            <person name="Hundscheid M."/>
            <person name="Zweers H."/>
            <person name="Garbeva P."/>
        </authorList>
    </citation>
    <scope>NUCLEOTIDE SEQUENCE [LARGE SCALE GENOMIC DNA]</scope>
    <source>
        <strain evidence="6 7">NS1</strain>
    </source>
</reference>
<accession>A0A4P6UKF4</accession>
<dbReference type="PRINTS" id="PR00039">
    <property type="entry name" value="HTHLYSR"/>
</dbReference>
<feature type="domain" description="HTH lysR-type" evidence="5">
    <location>
        <begin position="14"/>
        <end position="71"/>
    </location>
</feature>
<evidence type="ECO:0000256" key="3">
    <source>
        <dbReference type="ARBA" id="ARBA00023125"/>
    </source>
</evidence>
<dbReference type="EMBL" id="CP031395">
    <property type="protein sequence ID" value="QBK04600.1"/>
    <property type="molecule type" value="Genomic_DNA"/>
</dbReference>
<dbReference type="PROSITE" id="PS50931">
    <property type="entry name" value="HTH_LYSR"/>
    <property type="match status" value="1"/>
</dbReference>
<keyword evidence="3" id="KW-0238">DNA-binding</keyword>
<dbReference type="SUPFAM" id="SSF46785">
    <property type="entry name" value="Winged helix' DNA-binding domain"/>
    <property type="match status" value="1"/>
</dbReference>
<dbReference type="Gene3D" id="3.40.190.10">
    <property type="entry name" value="Periplasmic binding protein-like II"/>
    <property type="match status" value="2"/>
</dbReference>
<dbReference type="RefSeq" id="WP_131278858.1">
    <property type="nucleotide sequence ID" value="NZ_CP031395.1"/>
</dbReference>
<dbReference type="PANTHER" id="PTHR30419">
    <property type="entry name" value="HTH-TYPE TRANSCRIPTIONAL REGULATOR YBHD"/>
    <property type="match status" value="1"/>
</dbReference>
<gene>
    <name evidence="6" type="ORF">DW355_07220</name>
</gene>
<dbReference type="Proteomes" id="UP000292939">
    <property type="component" value="Chromosome"/>
</dbReference>
<evidence type="ECO:0000313" key="6">
    <source>
        <dbReference type="EMBL" id="QBK04600.1"/>
    </source>
</evidence>
<organism evidence="6 7">
    <name type="scientific">Hylemonella gracilis</name>
    <dbReference type="NCBI Taxonomy" id="80880"/>
    <lineage>
        <taxon>Bacteria</taxon>
        <taxon>Pseudomonadati</taxon>
        <taxon>Pseudomonadota</taxon>
        <taxon>Betaproteobacteria</taxon>
        <taxon>Burkholderiales</taxon>
        <taxon>Comamonadaceae</taxon>
        <taxon>Hylemonella</taxon>
    </lineage>
</organism>
<keyword evidence="4" id="KW-0804">Transcription</keyword>
<dbReference type="InterPro" id="IPR050950">
    <property type="entry name" value="HTH-type_LysR_regulators"/>
</dbReference>
<dbReference type="SUPFAM" id="SSF53850">
    <property type="entry name" value="Periplasmic binding protein-like II"/>
    <property type="match status" value="1"/>
</dbReference>
<dbReference type="AlphaFoldDB" id="A0A4P6UKF4"/>
<dbReference type="Gene3D" id="1.10.10.10">
    <property type="entry name" value="Winged helix-like DNA-binding domain superfamily/Winged helix DNA-binding domain"/>
    <property type="match status" value="1"/>
</dbReference>
<protein>
    <submittedName>
        <fullName evidence="6">LysR family transcriptional regulator</fullName>
    </submittedName>
</protein>
<dbReference type="GO" id="GO:0003677">
    <property type="term" value="F:DNA binding"/>
    <property type="evidence" value="ECO:0007669"/>
    <property type="project" value="UniProtKB-KW"/>
</dbReference>
<evidence type="ECO:0000256" key="4">
    <source>
        <dbReference type="ARBA" id="ARBA00023163"/>
    </source>
</evidence>